<feature type="transmembrane region" description="Helical" evidence="1">
    <location>
        <begin position="12"/>
        <end position="30"/>
    </location>
</feature>
<keyword evidence="1" id="KW-1133">Transmembrane helix</keyword>
<reference evidence="2 3" key="1">
    <citation type="submission" date="2019-07" db="EMBL/GenBank/DDBJ databases">
        <title>WGS assembly of Gossypium tomentosum.</title>
        <authorList>
            <person name="Chen Z.J."/>
            <person name="Sreedasyam A."/>
            <person name="Ando A."/>
            <person name="Song Q."/>
            <person name="De L."/>
            <person name="Hulse-Kemp A."/>
            <person name="Ding M."/>
            <person name="Ye W."/>
            <person name="Kirkbride R."/>
            <person name="Jenkins J."/>
            <person name="Plott C."/>
            <person name="Lovell J."/>
            <person name="Lin Y.-M."/>
            <person name="Vaughn R."/>
            <person name="Liu B."/>
            <person name="Li W."/>
            <person name="Simpson S."/>
            <person name="Scheffler B."/>
            <person name="Saski C."/>
            <person name="Grover C."/>
            <person name="Hu G."/>
            <person name="Conover J."/>
            <person name="Carlson J."/>
            <person name="Shu S."/>
            <person name="Boston L."/>
            <person name="Williams M."/>
            <person name="Peterson D."/>
            <person name="Mcgee K."/>
            <person name="Jones D."/>
            <person name="Wendel J."/>
            <person name="Stelly D."/>
            <person name="Grimwood J."/>
            <person name="Schmutz J."/>
        </authorList>
    </citation>
    <scope>NUCLEOTIDE SEQUENCE [LARGE SCALE GENOMIC DNA]</scope>
    <source>
        <strain evidence="2">7179.01</strain>
    </source>
</reference>
<dbReference type="Proteomes" id="UP000322667">
    <property type="component" value="Chromosome D12"/>
</dbReference>
<keyword evidence="1" id="KW-0472">Membrane</keyword>
<dbReference type="EMBL" id="CM017634">
    <property type="protein sequence ID" value="TYH41389.1"/>
    <property type="molecule type" value="Genomic_DNA"/>
</dbReference>
<evidence type="ECO:0000313" key="3">
    <source>
        <dbReference type="Proteomes" id="UP000322667"/>
    </source>
</evidence>
<dbReference type="AlphaFoldDB" id="A0A5D2IHI7"/>
<gene>
    <name evidence="2" type="ORF">ES332_D12G313600v1</name>
</gene>
<sequence>MSLSKHGILGAGSQYFHLIHCFLPYLYIYVTNKVERFNLVTITRVSFSFFLAIFSRFRQRRRDLLMVKVYAGGG</sequence>
<name>A0A5D2IHI7_GOSTO</name>
<keyword evidence="1" id="KW-0812">Transmembrane</keyword>
<evidence type="ECO:0000313" key="2">
    <source>
        <dbReference type="EMBL" id="TYH41389.1"/>
    </source>
</evidence>
<protein>
    <submittedName>
        <fullName evidence="2">Uncharacterized protein</fullName>
    </submittedName>
</protein>
<organism evidence="2 3">
    <name type="scientific">Gossypium tomentosum</name>
    <name type="common">Hawaiian cotton</name>
    <name type="synonym">Gossypium sandvicense</name>
    <dbReference type="NCBI Taxonomy" id="34277"/>
    <lineage>
        <taxon>Eukaryota</taxon>
        <taxon>Viridiplantae</taxon>
        <taxon>Streptophyta</taxon>
        <taxon>Embryophyta</taxon>
        <taxon>Tracheophyta</taxon>
        <taxon>Spermatophyta</taxon>
        <taxon>Magnoliopsida</taxon>
        <taxon>eudicotyledons</taxon>
        <taxon>Gunneridae</taxon>
        <taxon>Pentapetalae</taxon>
        <taxon>rosids</taxon>
        <taxon>malvids</taxon>
        <taxon>Malvales</taxon>
        <taxon>Malvaceae</taxon>
        <taxon>Malvoideae</taxon>
        <taxon>Gossypium</taxon>
    </lineage>
</organism>
<proteinExistence type="predicted"/>
<feature type="transmembrane region" description="Helical" evidence="1">
    <location>
        <begin position="36"/>
        <end position="54"/>
    </location>
</feature>
<accession>A0A5D2IHI7</accession>
<keyword evidence="3" id="KW-1185">Reference proteome</keyword>
<evidence type="ECO:0000256" key="1">
    <source>
        <dbReference type="SAM" id="Phobius"/>
    </source>
</evidence>